<evidence type="ECO:0000256" key="10">
    <source>
        <dbReference type="RuleBase" id="RU351113"/>
    </source>
</evidence>
<dbReference type="InterPro" id="IPR004117">
    <property type="entry name" value="7tm6_olfct_rcpt"/>
</dbReference>
<feature type="transmembrane region" description="Helical" evidence="10">
    <location>
        <begin position="33"/>
        <end position="51"/>
    </location>
</feature>
<dbReference type="Pfam" id="PF02949">
    <property type="entry name" value="7tm_6"/>
    <property type="match status" value="1"/>
</dbReference>
<dbReference type="PANTHER" id="PTHR21137">
    <property type="entry name" value="ODORANT RECEPTOR"/>
    <property type="match status" value="1"/>
</dbReference>
<keyword evidence="7 10" id="KW-0472">Membrane</keyword>
<evidence type="ECO:0000256" key="3">
    <source>
        <dbReference type="ARBA" id="ARBA00022606"/>
    </source>
</evidence>
<dbReference type="PANTHER" id="PTHR21137:SF35">
    <property type="entry name" value="ODORANT RECEPTOR 19A-RELATED"/>
    <property type="match status" value="1"/>
</dbReference>
<name>A0A6P7HHU3_DIAVI</name>
<keyword evidence="4 10" id="KW-0812">Transmembrane</keyword>
<comment type="subcellular location">
    <subcellularLocation>
        <location evidence="1 10">Cell membrane</location>
        <topology evidence="1 10">Multi-pass membrane protein</topology>
    </subcellularLocation>
</comment>
<feature type="transmembrane region" description="Helical" evidence="10">
    <location>
        <begin position="170"/>
        <end position="193"/>
    </location>
</feature>
<proteinExistence type="inferred from homology"/>
<comment type="similarity">
    <text evidence="10">Belongs to the insect chemoreceptor superfamily. Heteromeric odorant receptor channel (TC 1.A.69) family.</text>
</comment>
<organism evidence="11">
    <name type="scientific">Diabrotica virgifera virgifera</name>
    <name type="common">western corn rootworm</name>
    <dbReference type="NCBI Taxonomy" id="50390"/>
    <lineage>
        <taxon>Eukaryota</taxon>
        <taxon>Metazoa</taxon>
        <taxon>Ecdysozoa</taxon>
        <taxon>Arthropoda</taxon>
        <taxon>Hexapoda</taxon>
        <taxon>Insecta</taxon>
        <taxon>Pterygota</taxon>
        <taxon>Neoptera</taxon>
        <taxon>Endopterygota</taxon>
        <taxon>Coleoptera</taxon>
        <taxon>Polyphaga</taxon>
        <taxon>Cucujiformia</taxon>
        <taxon>Chrysomeloidea</taxon>
        <taxon>Chrysomelidae</taxon>
        <taxon>Galerucinae</taxon>
        <taxon>Diabroticina</taxon>
        <taxon>Diabroticites</taxon>
        <taxon>Diabrotica</taxon>
    </lineage>
</organism>
<dbReference type="GO" id="GO:0005549">
    <property type="term" value="F:odorant binding"/>
    <property type="evidence" value="ECO:0007669"/>
    <property type="project" value="InterPro"/>
</dbReference>
<evidence type="ECO:0000256" key="2">
    <source>
        <dbReference type="ARBA" id="ARBA00022475"/>
    </source>
</evidence>
<evidence type="ECO:0000313" key="11">
    <source>
        <dbReference type="RefSeq" id="XP_028155210.1"/>
    </source>
</evidence>
<evidence type="ECO:0000256" key="7">
    <source>
        <dbReference type="ARBA" id="ARBA00023136"/>
    </source>
</evidence>
<keyword evidence="6 10" id="KW-1133">Transmembrane helix</keyword>
<comment type="caution">
    <text evidence="10">Lacks conserved residue(s) required for the propagation of feature annotation.</text>
</comment>
<keyword evidence="9 10" id="KW-0807">Transducer</keyword>
<dbReference type="GO" id="GO:0005886">
    <property type="term" value="C:plasma membrane"/>
    <property type="evidence" value="ECO:0007669"/>
    <property type="project" value="UniProtKB-SubCell"/>
</dbReference>
<feature type="transmembrane region" description="Helical" evidence="10">
    <location>
        <begin position="124"/>
        <end position="143"/>
    </location>
</feature>
<gene>
    <name evidence="11" type="primary">LOC114348964</name>
</gene>
<evidence type="ECO:0000256" key="1">
    <source>
        <dbReference type="ARBA" id="ARBA00004651"/>
    </source>
</evidence>
<dbReference type="GO" id="GO:0007165">
    <property type="term" value="P:signal transduction"/>
    <property type="evidence" value="ECO:0007669"/>
    <property type="project" value="UniProtKB-KW"/>
</dbReference>
<evidence type="ECO:0000256" key="9">
    <source>
        <dbReference type="ARBA" id="ARBA00023224"/>
    </source>
</evidence>
<accession>A0A6P7HHU3</accession>
<protein>
    <recommendedName>
        <fullName evidence="10">Odorant receptor</fullName>
    </recommendedName>
</protein>
<keyword evidence="5 10" id="KW-0552">Olfaction</keyword>
<dbReference type="RefSeq" id="XP_028155210.1">
    <property type="nucleotide sequence ID" value="XM_028299409.1"/>
</dbReference>
<evidence type="ECO:0000256" key="6">
    <source>
        <dbReference type="ARBA" id="ARBA00022989"/>
    </source>
</evidence>
<keyword evidence="8 10" id="KW-0675">Receptor</keyword>
<dbReference type="AlphaFoldDB" id="A0A6P7HHU3"/>
<keyword evidence="3 10" id="KW-0716">Sensory transduction</keyword>
<dbReference type="GO" id="GO:0004984">
    <property type="term" value="F:olfactory receptor activity"/>
    <property type="evidence" value="ECO:0007669"/>
    <property type="project" value="InterPro"/>
</dbReference>
<evidence type="ECO:0000256" key="5">
    <source>
        <dbReference type="ARBA" id="ARBA00022725"/>
    </source>
</evidence>
<sequence length="343" mass="39554">MFFNIKLCVTVLSSIGVNPLIHSSIIQKSLYCFSIFILGSSVYLSVLQFVYEDNSSLDIILPRLESLIIFADTVSKISTLFFNHKQAAKLITDTLKFWNIENFPFEKERKTCEFILKAAKFIGIWYPGIGLILSFSIFFGPLLSGEYVLPLSTYVPAYPPYWLLYLVEDYSWFIVMMGIAGFDVLLGTLVLMVTVQWKMLNREVQRILESTAVTDEERCKLKNDVKNCVNHHNFLIDPIGGDFSARIMLLIEYTNEFLLFYVVPGQLMTNEAEQTEDFAYSSNWYEHSVDIKEPFIKMVTYISRRPVTLHAGNLIDFNFRCAQAVYKTTFSYYMFLNAITEAT</sequence>
<evidence type="ECO:0000256" key="8">
    <source>
        <dbReference type="ARBA" id="ARBA00023170"/>
    </source>
</evidence>
<evidence type="ECO:0000256" key="4">
    <source>
        <dbReference type="ARBA" id="ARBA00022692"/>
    </source>
</evidence>
<reference evidence="11" key="1">
    <citation type="submission" date="2025-08" db="UniProtKB">
        <authorList>
            <consortium name="RefSeq"/>
        </authorList>
    </citation>
    <scope>IDENTIFICATION</scope>
    <source>
        <tissue evidence="11">Whole insect</tissue>
    </source>
</reference>
<keyword evidence="2" id="KW-1003">Cell membrane</keyword>
<dbReference type="InParanoid" id="A0A6P7HHU3"/>